<evidence type="ECO:0000259" key="1">
    <source>
        <dbReference type="PROSITE" id="PS51186"/>
    </source>
</evidence>
<evidence type="ECO:0000313" key="2">
    <source>
        <dbReference type="EMBL" id="KIC60551.1"/>
    </source>
</evidence>
<dbReference type="CDD" id="cd04301">
    <property type="entry name" value="NAT_SF"/>
    <property type="match status" value="1"/>
</dbReference>
<sequence length="157" mass="17732">MSTAVHIRPYNEADLDVLIDLFVGSVRQVASRDYSPAQIEAWAPVAVNREHWATRLGSRPTYVAEARGQIVGFSDLEPDGHIDMLFVHADHQGKGVARALLDHILARAHEQGIDRLFTEASITARQFFERSGFEVIKSQDVELRGQTFRNYRMVKSL</sequence>
<dbReference type="STRING" id="172043.RM53_03645"/>
<reference evidence="2 3" key="1">
    <citation type="submission" date="2014-12" db="EMBL/GenBank/DDBJ databases">
        <title>Genome sequencing of Brevundimonas nasdae TPW30.</title>
        <authorList>
            <person name="Tan P.W."/>
            <person name="Chan K.-G."/>
        </authorList>
    </citation>
    <scope>NUCLEOTIDE SEQUENCE [LARGE SCALE GENOMIC DNA]</scope>
    <source>
        <strain evidence="2 3">TPW30</strain>
    </source>
</reference>
<dbReference type="InterPro" id="IPR000182">
    <property type="entry name" value="GNAT_dom"/>
</dbReference>
<comment type="caution">
    <text evidence="2">The sequence shown here is derived from an EMBL/GenBank/DDBJ whole genome shotgun (WGS) entry which is preliminary data.</text>
</comment>
<proteinExistence type="predicted"/>
<gene>
    <name evidence="2" type="ORF">RM53_03645</name>
</gene>
<feature type="domain" description="N-acetyltransferase" evidence="1">
    <location>
        <begin position="5"/>
        <end position="157"/>
    </location>
</feature>
<dbReference type="InterPro" id="IPR016181">
    <property type="entry name" value="Acyl_CoA_acyltransferase"/>
</dbReference>
<dbReference type="EMBL" id="JWSY01000004">
    <property type="protein sequence ID" value="KIC60551.1"/>
    <property type="molecule type" value="Genomic_DNA"/>
</dbReference>
<dbReference type="Pfam" id="PF13673">
    <property type="entry name" value="Acetyltransf_10"/>
    <property type="match status" value="1"/>
</dbReference>
<dbReference type="PANTHER" id="PTHR43451:SF1">
    <property type="entry name" value="ACETYLTRANSFERASE"/>
    <property type="match status" value="1"/>
</dbReference>
<organism evidence="2 3">
    <name type="scientific">Brevundimonas nasdae</name>
    <dbReference type="NCBI Taxonomy" id="172043"/>
    <lineage>
        <taxon>Bacteria</taxon>
        <taxon>Pseudomonadati</taxon>
        <taxon>Pseudomonadota</taxon>
        <taxon>Alphaproteobacteria</taxon>
        <taxon>Caulobacterales</taxon>
        <taxon>Caulobacteraceae</taxon>
        <taxon>Brevundimonas</taxon>
    </lineage>
</organism>
<keyword evidence="2" id="KW-0808">Transferase</keyword>
<name>A0A0B4D1N8_9CAUL</name>
<dbReference type="GO" id="GO:0016747">
    <property type="term" value="F:acyltransferase activity, transferring groups other than amino-acyl groups"/>
    <property type="evidence" value="ECO:0007669"/>
    <property type="project" value="InterPro"/>
</dbReference>
<dbReference type="Proteomes" id="UP000031166">
    <property type="component" value="Unassembled WGS sequence"/>
</dbReference>
<protein>
    <submittedName>
        <fullName evidence="2">Acetyltransferase</fullName>
    </submittedName>
</protein>
<evidence type="ECO:0000313" key="3">
    <source>
        <dbReference type="Proteomes" id="UP000031166"/>
    </source>
</evidence>
<dbReference type="PROSITE" id="PS51186">
    <property type="entry name" value="GNAT"/>
    <property type="match status" value="1"/>
</dbReference>
<dbReference type="AlphaFoldDB" id="A0A0B4D1N8"/>
<dbReference type="SUPFAM" id="SSF55729">
    <property type="entry name" value="Acyl-CoA N-acyltransferases (Nat)"/>
    <property type="match status" value="1"/>
</dbReference>
<dbReference type="PANTHER" id="PTHR43451">
    <property type="entry name" value="ACETYLTRANSFERASE (GNAT) FAMILY PROTEIN"/>
    <property type="match status" value="1"/>
</dbReference>
<accession>A0A0B4D1N8</accession>
<dbReference type="InterPro" id="IPR052564">
    <property type="entry name" value="N-acetyltrans/Recomb-assoc"/>
</dbReference>
<dbReference type="Gene3D" id="3.40.630.30">
    <property type="match status" value="1"/>
</dbReference>